<evidence type="ECO:0000313" key="2">
    <source>
        <dbReference type="Proteomes" id="UP000265520"/>
    </source>
</evidence>
<dbReference type="Proteomes" id="UP000265520">
    <property type="component" value="Unassembled WGS sequence"/>
</dbReference>
<dbReference type="AlphaFoldDB" id="A0A392LXB5"/>
<evidence type="ECO:0000313" key="1">
    <source>
        <dbReference type="EMBL" id="MCH79576.1"/>
    </source>
</evidence>
<proteinExistence type="predicted"/>
<comment type="caution">
    <text evidence="1">The sequence shown here is derived from an EMBL/GenBank/DDBJ whole genome shotgun (WGS) entry which is preliminary data.</text>
</comment>
<dbReference type="EMBL" id="LXQA010000202">
    <property type="protein sequence ID" value="MCH79576.1"/>
    <property type="molecule type" value="Genomic_DNA"/>
</dbReference>
<reference evidence="1 2" key="1">
    <citation type="journal article" date="2018" name="Front. Plant Sci.">
        <title>Red Clover (Trifolium pratense) and Zigzag Clover (T. medium) - A Picture of Genomic Similarities and Differences.</title>
        <authorList>
            <person name="Dluhosova J."/>
            <person name="Istvanek J."/>
            <person name="Nedelnik J."/>
            <person name="Repkova J."/>
        </authorList>
    </citation>
    <scope>NUCLEOTIDE SEQUENCE [LARGE SCALE GENOMIC DNA]</scope>
    <source>
        <strain evidence="2">cv. 10/8</strain>
        <tissue evidence="1">Leaf</tissue>
    </source>
</reference>
<keyword evidence="2" id="KW-1185">Reference proteome</keyword>
<name>A0A392LXB5_9FABA</name>
<accession>A0A392LXB5</accession>
<dbReference type="PANTHER" id="PTHR35748">
    <property type="entry name" value="OS05G0358400 PROTEIN"/>
    <property type="match status" value="1"/>
</dbReference>
<gene>
    <name evidence="1" type="ORF">A2U01_0000328</name>
</gene>
<dbReference type="Gene3D" id="1.20.58.340">
    <property type="entry name" value="Magnesium transport protein CorA, transmembrane region"/>
    <property type="match status" value="1"/>
</dbReference>
<feature type="non-terminal residue" evidence="1">
    <location>
        <position position="406"/>
    </location>
</feature>
<dbReference type="PANTHER" id="PTHR35748:SF1">
    <property type="entry name" value="OS05G0358400 PROTEIN"/>
    <property type="match status" value="1"/>
</dbReference>
<protein>
    <submittedName>
        <fullName evidence="1">Calcineurin B-like protein 4</fullName>
    </submittedName>
</protein>
<sequence length="406" mass="46278">MKLTNSIIEDGLIHKEEFQLALFRNENEKNLFADKRNRVIEFGEFVRSLGGMLAVNDGTFSSDNFLPTSDLTDLDLRVLKNLWDSLVPMKVMVFSWQLIVTAADTHFVWCPLERESETHLFTMCGVAAEVWLQIYGWLVVTTAIPGDLLLSFQTFAAHTNRSGNSNNDGWKMPTLDNGVEISKRSGSLHTFCSRWVLRSVSPQQFITVANAIDAAKEIKSLSVEPCEGETLVVTIIQIKKSEIPDFIMREVEFRFLVVDKSLIVHFFHHSTVVLTKRVPFMNTKKMVESNTMPELMKKMKWFFSDVDFLHVSEWYKLCNVESPFELHVMEVALEAIYSFLAAHTIELETDAYLELDELTSKPIVKTTLRASTSQRILKSKSITGENKSKPITAIASRIEQMYNACI</sequence>
<organism evidence="1 2">
    <name type="scientific">Trifolium medium</name>
    <dbReference type="NCBI Taxonomy" id="97028"/>
    <lineage>
        <taxon>Eukaryota</taxon>
        <taxon>Viridiplantae</taxon>
        <taxon>Streptophyta</taxon>
        <taxon>Embryophyta</taxon>
        <taxon>Tracheophyta</taxon>
        <taxon>Spermatophyta</taxon>
        <taxon>Magnoliopsida</taxon>
        <taxon>eudicotyledons</taxon>
        <taxon>Gunneridae</taxon>
        <taxon>Pentapetalae</taxon>
        <taxon>rosids</taxon>
        <taxon>fabids</taxon>
        <taxon>Fabales</taxon>
        <taxon>Fabaceae</taxon>
        <taxon>Papilionoideae</taxon>
        <taxon>50 kb inversion clade</taxon>
        <taxon>NPAAA clade</taxon>
        <taxon>Hologalegina</taxon>
        <taxon>IRL clade</taxon>
        <taxon>Trifolieae</taxon>
        <taxon>Trifolium</taxon>
    </lineage>
</organism>